<feature type="compositionally biased region" description="Basic and acidic residues" evidence="1">
    <location>
        <begin position="406"/>
        <end position="419"/>
    </location>
</feature>
<sequence>MMKIDVSPDMPMYNLLRSYPYDLAGALSEYIDNSLQAYLDAPEKIRKEIGVLEVSIEVQLKDKHSQYIKVTDNGVGISSEALQRAMKPGFKPERQSLHEFGIGMKAASVWLGREWDLSTYPIGHKKVYSLDFNLDELISKNQKKVDVLESFATSEDAHGVSITVNKLRDISQEEVVAACTDLHDIYQIFIYRDKVLKLTFTLDDTSEDLMSQKVRTEPEPLRYPKAYLLKPSWSDDALAFKCGDERLWKKDISFSFNGLPVTGFITVRKEASQANNPGLALFRYKRLIQGSETKEYRPKALLGSQNKAAPSKIYMELHLDGQQISHTKGKFNFDEQRLLQILKKHEIVKEFIDQAEAHRPSYEKRKAVIKCVSKEDMENKLDALKLKNQAGKSSSTKAKAFNGVRGNREKSTPHSINNDKKNNPIDILSLVNTPNSIIIEDITKEAVDLYNMNKNWSFALCYRVVLEKLMHEKIKVAHPQLYTDNLSDKGIAALLKYLHSNQHLLDGSKWKALRRSLNTLSKDDLIDITNLASHGHNKPSREKLDTLLLNTQELVKWSLDN</sequence>
<feature type="region of interest" description="Disordered" evidence="1">
    <location>
        <begin position="395"/>
        <end position="419"/>
    </location>
</feature>
<comment type="caution">
    <text evidence="2">The sequence shown here is derived from an EMBL/GenBank/DDBJ whole genome shotgun (WGS) entry which is preliminary data.</text>
</comment>
<dbReference type="InterPro" id="IPR036890">
    <property type="entry name" value="HATPase_C_sf"/>
</dbReference>
<reference evidence="2 3" key="1">
    <citation type="journal article" date="2018" name="Nat. Biotechnol.">
        <title>A standardized bacterial taxonomy based on genome phylogeny substantially revises the tree of life.</title>
        <authorList>
            <person name="Parks D.H."/>
            <person name="Chuvochina M."/>
            <person name="Waite D.W."/>
            <person name="Rinke C."/>
            <person name="Skarshewski A."/>
            <person name="Chaumeil P.A."/>
            <person name="Hugenholtz P."/>
        </authorList>
    </citation>
    <scope>NUCLEOTIDE SEQUENCE [LARGE SCALE GENOMIC DNA]</scope>
    <source>
        <strain evidence="2">UBA11621</strain>
    </source>
</reference>
<gene>
    <name evidence="2" type="ORF">DEB45_15840</name>
</gene>
<dbReference type="EMBL" id="DONK01000247">
    <property type="protein sequence ID" value="HBU52723.1"/>
    <property type="molecule type" value="Genomic_DNA"/>
</dbReference>
<dbReference type="Proteomes" id="UP000264779">
    <property type="component" value="Unassembled WGS sequence"/>
</dbReference>
<evidence type="ECO:0008006" key="4">
    <source>
        <dbReference type="Google" id="ProtNLM"/>
    </source>
</evidence>
<protein>
    <recommendedName>
        <fullName evidence="4">ATP-binding protein</fullName>
    </recommendedName>
</protein>
<dbReference type="SUPFAM" id="SSF55874">
    <property type="entry name" value="ATPase domain of HSP90 chaperone/DNA topoisomerase II/histidine kinase"/>
    <property type="match status" value="1"/>
</dbReference>
<organism evidence="2 3">
    <name type="scientific">Alteromonas australica</name>
    <dbReference type="NCBI Taxonomy" id="589873"/>
    <lineage>
        <taxon>Bacteria</taxon>
        <taxon>Pseudomonadati</taxon>
        <taxon>Pseudomonadota</taxon>
        <taxon>Gammaproteobacteria</taxon>
        <taxon>Alteromonadales</taxon>
        <taxon>Alteromonadaceae</taxon>
        <taxon>Alteromonas/Salinimonas group</taxon>
        <taxon>Alteromonas</taxon>
    </lineage>
</organism>
<dbReference type="Pfam" id="PF13589">
    <property type="entry name" value="HATPase_c_3"/>
    <property type="match status" value="1"/>
</dbReference>
<evidence type="ECO:0000313" key="2">
    <source>
        <dbReference type="EMBL" id="HBU52723.1"/>
    </source>
</evidence>
<dbReference type="AlphaFoldDB" id="A0A358E3D3"/>
<proteinExistence type="predicted"/>
<accession>A0A358E3D3</accession>
<name>A0A358E3D3_9ALTE</name>
<evidence type="ECO:0000256" key="1">
    <source>
        <dbReference type="SAM" id="MobiDB-lite"/>
    </source>
</evidence>
<dbReference type="Gene3D" id="3.30.565.10">
    <property type="entry name" value="Histidine kinase-like ATPase, C-terminal domain"/>
    <property type="match status" value="1"/>
</dbReference>
<evidence type="ECO:0000313" key="3">
    <source>
        <dbReference type="Proteomes" id="UP000264779"/>
    </source>
</evidence>